<dbReference type="EnsemblPlants" id="KQL31110">
    <property type="protein sequence ID" value="KQL31110"/>
    <property type="gene ID" value="SETIT_019040mg"/>
</dbReference>
<dbReference type="Gramene" id="KQL31110">
    <property type="protein sequence ID" value="KQL31110"/>
    <property type="gene ID" value="SETIT_019040mg"/>
</dbReference>
<dbReference type="InParanoid" id="K3YXP4"/>
<dbReference type="AlphaFoldDB" id="K3YXP4"/>
<organism evidence="1 2">
    <name type="scientific">Setaria italica</name>
    <name type="common">Foxtail millet</name>
    <name type="synonym">Panicum italicum</name>
    <dbReference type="NCBI Taxonomy" id="4555"/>
    <lineage>
        <taxon>Eukaryota</taxon>
        <taxon>Viridiplantae</taxon>
        <taxon>Streptophyta</taxon>
        <taxon>Embryophyta</taxon>
        <taxon>Tracheophyta</taxon>
        <taxon>Spermatophyta</taxon>
        <taxon>Magnoliopsida</taxon>
        <taxon>Liliopsida</taxon>
        <taxon>Poales</taxon>
        <taxon>Poaceae</taxon>
        <taxon>PACMAD clade</taxon>
        <taxon>Panicoideae</taxon>
        <taxon>Panicodae</taxon>
        <taxon>Paniceae</taxon>
        <taxon>Cenchrinae</taxon>
        <taxon>Setaria</taxon>
    </lineage>
</organism>
<reference evidence="2" key="1">
    <citation type="journal article" date="2012" name="Nat. Biotechnol.">
        <title>Reference genome sequence of the model plant Setaria.</title>
        <authorList>
            <person name="Bennetzen J.L."/>
            <person name="Schmutz J."/>
            <person name="Wang H."/>
            <person name="Percifield R."/>
            <person name="Hawkins J."/>
            <person name="Pontaroli A.C."/>
            <person name="Estep M."/>
            <person name="Feng L."/>
            <person name="Vaughn J.N."/>
            <person name="Grimwood J."/>
            <person name="Jenkins J."/>
            <person name="Barry K."/>
            <person name="Lindquist E."/>
            <person name="Hellsten U."/>
            <person name="Deshpande S."/>
            <person name="Wang X."/>
            <person name="Wu X."/>
            <person name="Mitros T."/>
            <person name="Triplett J."/>
            <person name="Yang X."/>
            <person name="Ye C.Y."/>
            <person name="Mauro-Herrera M."/>
            <person name="Wang L."/>
            <person name="Li P."/>
            <person name="Sharma M."/>
            <person name="Sharma R."/>
            <person name="Ronald P.C."/>
            <person name="Panaud O."/>
            <person name="Kellogg E.A."/>
            <person name="Brutnell T.P."/>
            <person name="Doust A.N."/>
            <person name="Tuskan G.A."/>
            <person name="Rokhsar D."/>
            <person name="Devos K.M."/>
        </authorList>
    </citation>
    <scope>NUCLEOTIDE SEQUENCE [LARGE SCALE GENOMIC DNA]</scope>
    <source>
        <strain evidence="2">cv. Yugu1</strain>
    </source>
</reference>
<reference evidence="1" key="2">
    <citation type="submission" date="2018-08" db="UniProtKB">
        <authorList>
            <consortium name="EnsemblPlants"/>
        </authorList>
    </citation>
    <scope>IDENTIFICATION</scope>
    <source>
        <strain evidence="1">Yugu1</strain>
    </source>
</reference>
<protein>
    <submittedName>
        <fullName evidence="1">Uncharacterized protein</fullName>
    </submittedName>
</protein>
<dbReference type="Proteomes" id="UP000004995">
    <property type="component" value="Unassembled WGS sequence"/>
</dbReference>
<proteinExistence type="predicted"/>
<accession>K3YXP4</accession>
<keyword evidence="2" id="KW-1185">Reference proteome</keyword>
<evidence type="ECO:0000313" key="1">
    <source>
        <dbReference type="EnsemblPlants" id="KQL31110"/>
    </source>
</evidence>
<sequence>MEMQKVVQSGPNKIEGYTFCSYNISQAKGHKDNVSNKVIL</sequence>
<name>K3YXP4_SETIT</name>
<dbReference type="EMBL" id="AGNK02000511">
    <property type="status" value="NOT_ANNOTATED_CDS"/>
    <property type="molecule type" value="Genomic_DNA"/>
</dbReference>
<evidence type="ECO:0000313" key="2">
    <source>
        <dbReference type="Proteomes" id="UP000004995"/>
    </source>
</evidence>
<dbReference type="HOGENOM" id="CLU_3300280_0_0_1"/>